<dbReference type="Proteomes" id="UP000235611">
    <property type="component" value="Unassembled WGS sequence"/>
</dbReference>
<dbReference type="AlphaFoldDB" id="A0AAP8SVI7"/>
<dbReference type="RefSeq" id="WP_102478192.1">
    <property type="nucleotide sequence ID" value="NZ_MDBO01000134.1"/>
</dbReference>
<organism evidence="1 2">
    <name type="scientific">Vibrio breoganii</name>
    <dbReference type="NCBI Taxonomy" id="553239"/>
    <lineage>
        <taxon>Bacteria</taxon>
        <taxon>Pseudomonadati</taxon>
        <taxon>Pseudomonadota</taxon>
        <taxon>Gammaproteobacteria</taxon>
        <taxon>Vibrionales</taxon>
        <taxon>Vibrionaceae</taxon>
        <taxon>Vibrio</taxon>
    </lineage>
</organism>
<reference evidence="2" key="1">
    <citation type="submission" date="2016-07" db="EMBL/GenBank/DDBJ databases">
        <title>Nontailed viruses are major unrecognized killers of bacteria in the ocean.</title>
        <authorList>
            <person name="Kauffman K."/>
            <person name="Hussain F."/>
            <person name="Yang J."/>
            <person name="Arevalo P."/>
            <person name="Brown J."/>
            <person name="Cutler M."/>
            <person name="Kelly L."/>
            <person name="Polz M.F."/>
        </authorList>
    </citation>
    <scope>NUCLEOTIDE SEQUENCE [LARGE SCALE GENOMIC DNA]</scope>
    <source>
        <strain evidence="2">10N.222.49.A5</strain>
    </source>
</reference>
<dbReference type="EMBL" id="MDBO01000134">
    <property type="protein sequence ID" value="PMP05819.1"/>
    <property type="molecule type" value="Genomic_DNA"/>
</dbReference>
<evidence type="ECO:0000313" key="1">
    <source>
        <dbReference type="EMBL" id="PMP05819.1"/>
    </source>
</evidence>
<accession>A0AAP8SVI7</accession>
<evidence type="ECO:0000313" key="2">
    <source>
        <dbReference type="Proteomes" id="UP000235611"/>
    </source>
</evidence>
<name>A0AAP8SVI7_9VIBR</name>
<protein>
    <submittedName>
        <fullName evidence="1">Uncharacterized protein</fullName>
    </submittedName>
</protein>
<sequence length="208" mass="24062">MDWMIALEQFTRAYQETGVSLKQWCLDNDVDYQSARKEISVKEVKASCEKLKKTKRENVNVCQPEKANHTSFVQGNQAARKHGAYASLLKTEDIEIAERVESLEDELLACRSRLVSVMKARTETETQWKKSSAHEEKIQCAEVMLKLVDAEERTMARIESLCSTLSKLNRDKSAVNKDRLQQKLIEQTIELRTKESEKEDKVSYDIDW</sequence>
<gene>
    <name evidence="1" type="ORF">BCS93_18245</name>
</gene>
<comment type="caution">
    <text evidence="1">The sequence shown here is derived from an EMBL/GenBank/DDBJ whole genome shotgun (WGS) entry which is preliminary data.</text>
</comment>
<proteinExistence type="predicted"/>